<evidence type="ECO:0000313" key="2">
    <source>
        <dbReference type="EMBL" id="KJL46965.1"/>
    </source>
</evidence>
<keyword evidence="3" id="KW-1185">Reference proteome</keyword>
<dbReference type="Pfam" id="PF07077">
    <property type="entry name" value="DUF1345"/>
    <property type="match status" value="1"/>
</dbReference>
<proteinExistence type="predicted"/>
<reference evidence="2 3" key="1">
    <citation type="submission" date="2015-02" db="EMBL/GenBank/DDBJ databases">
        <title>Draft genome sequences of ten Microbacterium spp. with emphasis on heavy metal contaminated environments.</title>
        <authorList>
            <person name="Corretto E."/>
        </authorList>
    </citation>
    <scope>NUCLEOTIDE SEQUENCE [LARGE SCALE GENOMIC DNA]</scope>
    <source>
        <strain evidence="2 3">SA35</strain>
    </source>
</reference>
<protein>
    <recommendedName>
        <fullName evidence="4">DUF1345 domain-containing protein</fullName>
    </recommendedName>
</protein>
<dbReference type="AlphaFoldDB" id="A0A0M2HJP2"/>
<dbReference type="STRING" id="273678.RS84_03610"/>
<evidence type="ECO:0000313" key="3">
    <source>
        <dbReference type="Proteomes" id="UP000033900"/>
    </source>
</evidence>
<feature type="transmembrane region" description="Helical" evidence="1">
    <location>
        <begin position="107"/>
        <end position="127"/>
    </location>
</feature>
<keyword evidence="1" id="KW-0812">Transmembrane</keyword>
<feature type="transmembrane region" description="Helical" evidence="1">
    <location>
        <begin position="12"/>
        <end position="32"/>
    </location>
</feature>
<dbReference type="PATRIC" id="fig|273678.4.peg.3602"/>
<name>A0A0M2HJP2_9MICO</name>
<keyword evidence="1" id="KW-0472">Membrane</keyword>
<accession>A0A0M2HJP2</accession>
<evidence type="ECO:0008006" key="4">
    <source>
        <dbReference type="Google" id="ProtNLM"/>
    </source>
</evidence>
<dbReference type="Proteomes" id="UP000033900">
    <property type="component" value="Unassembled WGS sequence"/>
</dbReference>
<feature type="transmembrane region" description="Helical" evidence="1">
    <location>
        <begin position="38"/>
        <end position="58"/>
    </location>
</feature>
<dbReference type="InterPro" id="IPR009781">
    <property type="entry name" value="DUF1345"/>
</dbReference>
<sequence length="213" mass="22952">MIARSARTAVWMRTLLSIAAGVVVGVIVVPLLDVIAGILSGWAAFALVNVIWVLLLIWPMDAASTREHATLEAPGRRAARLISTLGSVISLAAVLVVSIQAQQMHGPGRYVLAAVAAVSVAASWALIQMEYVLRYARMFHADPAGGIDFNQREDPEYTDFVYFSINLGMTYQVSDTNVEANAIRRMVIAHTLLSYLFGTVILASIINLVVGLG</sequence>
<dbReference type="EMBL" id="JYJB01000010">
    <property type="protein sequence ID" value="KJL46965.1"/>
    <property type="molecule type" value="Genomic_DNA"/>
</dbReference>
<gene>
    <name evidence="2" type="ORF">RS84_03610</name>
</gene>
<evidence type="ECO:0000256" key="1">
    <source>
        <dbReference type="SAM" id="Phobius"/>
    </source>
</evidence>
<feature type="transmembrane region" description="Helical" evidence="1">
    <location>
        <begin position="79"/>
        <end position="101"/>
    </location>
</feature>
<keyword evidence="1" id="KW-1133">Transmembrane helix</keyword>
<organism evidence="2 3">
    <name type="scientific">Microbacterium hydrocarbonoxydans</name>
    <dbReference type="NCBI Taxonomy" id="273678"/>
    <lineage>
        <taxon>Bacteria</taxon>
        <taxon>Bacillati</taxon>
        <taxon>Actinomycetota</taxon>
        <taxon>Actinomycetes</taxon>
        <taxon>Micrococcales</taxon>
        <taxon>Microbacteriaceae</taxon>
        <taxon>Microbacterium</taxon>
    </lineage>
</organism>
<dbReference type="RefSeq" id="WP_045259060.1">
    <property type="nucleotide sequence ID" value="NZ_JYJB01000010.1"/>
</dbReference>
<feature type="transmembrane region" description="Helical" evidence="1">
    <location>
        <begin position="192"/>
        <end position="212"/>
    </location>
</feature>
<comment type="caution">
    <text evidence="2">The sequence shown here is derived from an EMBL/GenBank/DDBJ whole genome shotgun (WGS) entry which is preliminary data.</text>
</comment>